<dbReference type="AlphaFoldDB" id="A0A0D2I4A3"/>
<accession>A0A0D2I4A3</accession>
<evidence type="ECO:0008006" key="4">
    <source>
        <dbReference type="Google" id="ProtNLM"/>
    </source>
</evidence>
<evidence type="ECO:0000313" key="3">
    <source>
        <dbReference type="Proteomes" id="UP000053411"/>
    </source>
</evidence>
<dbReference type="GeneID" id="27717870"/>
<organism evidence="2 3">
    <name type="scientific">Fonsecaea multimorphosa CBS 102226</name>
    <dbReference type="NCBI Taxonomy" id="1442371"/>
    <lineage>
        <taxon>Eukaryota</taxon>
        <taxon>Fungi</taxon>
        <taxon>Dikarya</taxon>
        <taxon>Ascomycota</taxon>
        <taxon>Pezizomycotina</taxon>
        <taxon>Eurotiomycetes</taxon>
        <taxon>Chaetothyriomycetidae</taxon>
        <taxon>Chaetothyriales</taxon>
        <taxon>Herpotrichiellaceae</taxon>
        <taxon>Fonsecaea</taxon>
    </lineage>
</organism>
<dbReference type="STRING" id="1442371.A0A0D2I4A3"/>
<reference evidence="2 3" key="1">
    <citation type="submission" date="2015-01" db="EMBL/GenBank/DDBJ databases">
        <title>The Genome Sequence of Fonsecaea multimorphosa CBS 102226.</title>
        <authorList>
            <consortium name="The Broad Institute Genomics Platform"/>
            <person name="Cuomo C."/>
            <person name="de Hoog S."/>
            <person name="Gorbushina A."/>
            <person name="Stielow B."/>
            <person name="Teixiera M."/>
            <person name="Abouelleil A."/>
            <person name="Chapman S.B."/>
            <person name="Priest M."/>
            <person name="Young S.K."/>
            <person name="Wortman J."/>
            <person name="Nusbaum C."/>
            <person name="Birren B."/>
        </authorList>
    </citation>
    <scope>NUCLEOTIDE SEQUENCE [LARGE SCALE GENOMIC DNA]</scope>
    <source>
        <strain evidence="2 3">CBS 102226</strain>
    </source>
</reference>
<dbReference type="InterPro" id="IPR013940">
    <property type="entry name" value="Spo22/ZIP4/TEX11"/>
</dbReference>
<name>A0A0D2I4A3_9EURO</name>
<dbReference type="PANTHER" id="PTHR40375">
    <property type="entry name" value="SPORULATION-SPECIFIC PROTEIN 22"/>
    <property type="match status" value="1"/>
</dbReference>
<dbReference type="RefSeq" id="XP_016626254.1">
    <property type="nucleotide sequence ID" value="XM_016782611.1"/>
</dbReference>
<dbReference type="Pfam" id="PF08631">
    <property type="entry name" value="SPO22"/>
    <property type="match status" value="1"/>
</dbReference>
<gene>
    <name evidence="2" type="ORF">Z520_12124</name>
</gene>
<evidence type="ECO:0000313" key="2">
    <source>
        <dbReference type="EMBL" id="KIX92131.1"/>
    </source>
</evidence>
<dbReference type="EMBL" id="KN848109">
    <property type="protein sequence ID" value="KIX92131.1"/>
    <property type="molecule type" value="Genomic_DNA"/>
</dbReference>
<proteinExistence type="predicted"/>
<evidence type="ECO:0000256" key="1">
    <source>
        <dbReference type="ARBA" id="ARBA00023254"/>
    </source>
</evidence>
<sequence length="1040" mass="114794">MALCSSTESLPLLLAFSQISQMSPKDQASAAGSILGMLATVSAANSTNHKLDFTSHLESALSNEVNVSAEGFPDLSVYLDALPLPRKALAPGQRLEFDRKGVVLWNTCCKLSRSEGSSQLRVNLAKDAGLVDIASKVIEQLASKLEAPLKRADHEEFDSGRITESLNAQFLLMRIILAWKQGRLDLAEHFYSQLEAFKPQLCSVRIGELLDLCYEIGNDQLNQKNHNLAVKWLKRGFQLTTECGTQIEDVDILDLRLALIHTCAVRALLAINEPQAGQEAFQILQGLREEFGHKLPVILLQLELSAKDPSANPDAFSAGKANLALCASSQNSEVRLASNAGVKLTEISTSHAIRVLESYIVLRLAPSDEYTWTENAIVTLIWLMTVESSDHDNIDPLSLEEAFDKIQQAWNRALSAEATHGALILLWKQIEHTFDKGLKDNTTKWCQVALHQLLAKAGDNNVGKIERKIVKCQIDLCNLEAAYATLEKMPPARRQHPLSRYLRYCLALRREDEADARSTLASLATVHDDRNKLLFAAVSEATRYGSKFQGAQLLQRILDKYKDNLPAEIDASALLRRCTARLLLLAVSEADDVDEELLSRLCGIFKSAALFTQKQRSERATLESQLPESRWFEKTSYNTAVQYLQSWPAKYVIDLLYYSCQIHLPTHAPVQVRCEKLIHEVDAKYIQAILYTVEARAAAASDTTEAIPKTAYAGKAPPSSPTEIKSTLYRNVIANYFEIQSHRNALGESHCTGLIKQEVLEAIAQKLIALAPLAFEAVLFLGCTSTADVPSGEAQFHDELSLARLVDQMVQLNPPQKTYSVFADMILSAFMDSNNNPFGQEGPTRSVLPISTTTNLIAKLISGLRNHPGYDTSQAARWVRCVVQVVLDGREYSHQAHHESKNAGGTREAKAKGLRTVAKITEHALNLGRRSAPPDQDQGYPPEELEWLAATLFNLSIDLYASASASTSESPAADVCVGQDQGDKHQEGGQAITRPQFWAKRAVEIADVLAMMDTARGGGADAGMLAQVLRERCRKLHWDV</sequence>
<dbReference type="InterPro" id="IPR039057">
    <property type="entry name" value="Spo22/ZIP4"/>
</dbReference>
<dbReference type="PANTHER" id="PTHR40375:SF2">
    <property type="entry name" value="SPORULATION-SPECIFIC PROTEIN 22"/>
    <property type="match status" value="1"/>
</dbReference>
<keyword evidence="3" id="KW-1185">Reference proteome</keyword>
<dbReference type="VEuPathDB" id="FungiDB:Z520_12124"/>
<dbReference type="Proteomes" id="UP000053411">
    <property type="component" value="Unassembled WGS sequence"/>
</dbReference>
<dbReference type="OrthoDB" id="65716at2759"/>
<dbReference type="GO" id="GO:0090173">
    <property type="term" value="P:regulation of synaptonemal complex assembly"/>
    <property type="evidence" value="ECO:0007669"/>
    <property type="project" value="InterPro"/>
</dbReference>
<protein>
    <recommendedName>
        <fullName evidence="4">Protein ZIP4 homolog</fullName>
    </recommendedName>
</protein>
<dbReference type="GO" id="GO:0051321">
    <property type="term" value="P:meiotic cell cycle"/>
    <property type="evidence" value="ECO:0007669"/>
    <property type="project" value="UniProtKB-KW"/>
</dbReference>
<keyword evidence="1" id="KW-0469">Meiosis</keyword>